<dbReference type="InterPro" id="IPR050836">
    <property type="entry name" value="SDS22/Internalin_LRR"/>
</dbReference>
<keyword evidence="1" id="KW-0433">Leucine-rich repeat</keyword>
<sequence length="281" mass="31555" precursor="true">MKTYFLTALLLGFLTSFPQSALAEDVSISDPNLERVIRELLKKKQIEKEKIDSADLKTIYIMDARGEGIESLQGLEFCTNLSELMLSENRISDLSPIANLINIQSLSLSKNQIKSVKPLSQLVKLQYIEIEDNQLESLESLEGLEPLTNLRAFYAKGNHISDLSPLAAAEKLVSLNLNDNNVQDLSPIAGLKRISTLGLNNNQVSDFSPIADWKNLHLTMIEGNPIEDLSVFVKMARKDVKGERRFAPYWNLYLDVDSLSEPAKKQLERLKKLGVRIKTPS</sequence>
<accession>A0A5C5WN95</accession>
<dbReference type="InterPro" id="IPR001611">
    <property type="entry name" value="Leu-rich_rpt"/>
</dbReference>
<keyword evidence="2" id="KW-0677">Repeat</keyword>
<evidence type="ECO:0000256" key="1">
    <source>
        <dbReference type="ARBA" id="ARBA00022614"/>
    </source>
</evidence>
<evidence type="ECO:0000256" key="3">
    <source>
        <dbReference type="SAM" id="SignalP"/>
    </source>
</evidence>
<feature type="signal peptide" evidence="3">
    <location>
        <begin position="1"/>
        <end position="23"/>
    </location>
</feature>
<gene>
    <name evidence="4" type="primary">inlA_1</name>
    <name evidence="4" type="ORF">KOR42_29920</name>
</gene>
<dbReference type="RefSeq" id="WP_146510489.1">
    <property type="nucleotide sequence ID" value="NZ_SIHI01000006.1"/>
</dbReference>
<feature type="chain" id="PRO_5022987586" evidence="3">
    <location>
        <begin position="24"/>
        <end position="281"/>
    </location>
</feature>
<keyword evidence="5" id="KW-1185">Reference proteome</keyword>
<keyword evidence="3" id="KW-0732">Signal</keyword>
<dbReference type="PANTHER" id="PTHR46652:SF3">
    <property type="entry name" value="LEUCINE-RICH REPEAT-CONTAINING PROTEIN 9"/>
    <property type="match status" value="1"/>
</dbReference>
<organism evidence="4 5">
    <name type="scientific">Thalassoglobus neptunius</name>
    <dbReference type="NCBI Taxonomy" id="1938619"/>
    <lineage>
        <taxon>Bacteria</taxon>
        <taxon>Pseudomonadati</taxon>
        <taxon>Planctomycetota</taxon>
        <taxon>Planctomycetia</taxon>
        <taxon>Planctomycetales</taxon>
        <taxon>Planctomycetaceae</taxon>
        <taxon>Thalassoglobus</taxon>
    </lineage>
</organism>
<dbReference type="PROSITE" id="PS51450">
    <property type="entry name" value="LRR"/>
    <property type="match status" value="4"/>
</dbReference>
<proteinExistence type="predicted"/>
<evidence type="ECO:0000256" key="2">
    <source>
        <dbReference type="ARBA" id="ARBA00022737"/>
    </source>
</evidence>
<evidence type="ECO:0000313" key="5">
    <source>
        <dbReference type="Proteomes" id="UP000317243"/>
    </source>
</evidence>
<protein>
    <submittedName>
        <fullName evidence="4">Internalin-A</fullName>
    </submittedName>
</protein>
<dbReference type="InterPro" id="IPR025875">
    <property type="entry name" value="Leu-rich_rpt_4"/>
</dbReference>
<name>A0A5C5WN95_9PLAN</name>
<evidence type="ECO:0000313" key="4">
    <source>
        <dbReference type="EMBL" id="TWT52306.1"/>
    </source>
</evidence>
<reference evidence="4 5" key="1">
    <citation type="submission" date="2019-02" db="EMBL/GenBank/DDBJ databases">
        <title>Deep-cultivation of Planctomycetes and their phenomic and genomic characterization uncovers novel biology.</title>
        <authorList>
            <person name="Wiegand S."/>
            <person name="Jogler M."/>
            <person name="Boedeker C."/>
            <person name="Pinto D."/>
            <person name="Vollmers J."/>
            <person name="Rivas-Marin E."/>
            <person name="Kohn T."/>
            <person name="Peeters S.H."/>
            <person name="Heuer A."/>
            <person name="Rast P."/>
            <person name="Oberbeckmann S."/>
            <person name="Bunk B."/>
            <person name="Jeske O."/>
            <person name="Meyerdierks A."/>
            <person name="Storesund J.E."/>
            <person name="Kallscheuer N."/>
            <person name="Luecker S."/>
            <person name="Lage O.M."/>
            <person name="Pohl T."/>
            <person name="Merkel B.J."/>
            <person name="Hornburger P."/>
            <person name="Mueller R.-W."/>
            <person name="Bruemmer F."/>
            <person name="Labrenz M."/>
            <person name="Spormann A.M."/>
            <person name="Op Den Camp H."/>
            <person name="Overmann J."/>
            <person name="Amann R."/>
            <person name="Jetten M.S.M."/>
            <person name="Mascher T."/>
            <person name="Medema M.H."/>
            <person name="Devos D.P."/>
            <person name="Kaster A.-K."/>
            <person name="Ovreas L."/>
            <person name="Rohde M."/>
            <person name="Galperin M.Y."/>
            <person name="Jogler C."/>
        </authorList>
    </citation>
    <scope>NUCLEOTIDE SEQUENCE [LARGE SCALE GENOMIC DNA]</scope>
    <source>
        <strain evidence="4 5">KOR42</strain>
    </source>
</reference>
<dbReference type="AlphaFoldDB" id="A0A5C5WN95"/>
<dbReference type="Gene3D" id="3.80.10.10">
    <property type="entry name" value="Ribonuclease Inhibitor"/>
    <property type="match status" value="2"/>
</dbReference>
<dbReference type="EMBL" id="SIHI01000006">
    <property type="protein sequence ID" value="TWT52306.1"/>
    <property type="molecule type" value="Genomic_DNA"/>
</dbReference>
<dbReference type="SMART" id="SM00365">
    <property type="entry name" value="LRR_SD22"/>
    <property type="match status" value="4"/>
</dbReference>
<dbReference type="OrthoDB" id="269551at2"/>
<dbReference type="SUPFAM" id="SSF52058">
    <property type="entry name" value="L domain-like"/>
    <property type="match status" value="1"/>
</dbReference>
<dbReference type="Pfam" id="PF12799">
    <property type="entry name" value="LRR_4"/>
    <property type="match status" value="2"/>
</dbReference>
<comment type="caution">
    <text evidence="4">The sequence shown here is derived from an EMBL/GenBank/DDBJ whole genome shotgun (WGS) entry which is preliminary data.</text>
</comment>
<dbReference type="PANTHER" id="PTHR46652">
    <property type="entry name" value="LEUCINE-RICH REPEAT AND IQ DOMAIN-CONTAINING PROTEIN 1-RELATED"/>
    <property type="match status" value="1"/>
</dbReference>
<dbReference type="InterPro" id="IPR032675">
    <property type="entry name" value="LRR_dom_sf"/>
</dbReference>
<dbReference type="Proteomes" id="UP000317243">
    <property type="component" value="Unassembled WGS sequence"/>
</dbReference>